<evidence type="ECO:0008006" key="3">
    <source>
        <dbReference type="Google" id="ProtNLM"/>
    </source>
</evidence>
<dbReference type="EMBL" id="CAXAMN010001414">
    <property type="protein sequence ID" value="CAK8994221.1"/>
    <property type="molecule type" value="Genomic_DNA"/>
</dbReference>
<organism evidence="1 2">
    <name type="scientific">Durusdinium trenchii</name>
    <dbReference type="NCBI Taxonomy" id="1381693"/>
    <lineage>
        <taxon>Eukaryota</taxon>
        <taxon>Sar</taxon>
        <taxon>Alveolata</taxon>
        <taxon>Dinophyceae</taxon>
        <taxon>Suessiales</taxon>
        <taxon>Symbiodiniaceae</taxon>
        <taxon>Durusdinium</taxon>
    </lineage>
</organism>
<reference evidence="1 2" key="1">
    <citation type="submission" date="2024-02" db="EMBL/GenBank/DDBJ databases">
        <authorList>
            <person name="Chen Y."/>
            <person name="Shah S."/>
            <person name="Dougan E. K."/>
            <person name="Thang M."/>
            <person name="Chan C."/>
        </authorList>
    </citation>
    <scope>NUCLEOTIDE SEQUENCE [LARGE SCALE GENOMIC DNA]</scope>
</reference>
<accession>A0ABP0HX72</accession>
<sequence length="226" mass="24335">MESSDTYSASSYSPSTRTWDRLPRCFRCNEAAQCKLRCTEHGGFWMCHSCAHRALCPLCQQQGELQSLNGSRTPSISSGAISANVGQSVHFRSIPSSMSSGSSAHEGLSMFALRSDFHSSLEAHAPDRYAALQACTSMAHAVMQRHAPESYAALRALASSNQSWDAASLAVVNAHVPECLAALGQHSPETYELLQAHLPALVTTLQQHAPTCHAAMHDVQPRSGTL</sequence>
<protein>
    <recommendedName>
        <fullName evidence="3">RING-type domain-containing protein</fullName>
    </recommendedName>
</protein>
<name>A0ABP0HX72_9DINO</name>
<comment type="caution">
    <text evidence="1">The sequence shown here is derived from an EMBL/GenBank/DDBJ whole genome shotgun (WGS) entry which is preliminary data.</text>
</comment>
<keyword evidence="2" id="KW-1185">Reference proteome</keyword>
<proteinExistence type="predicted"/>
<gene>
    <name evidence="1" type="ORF">CCMP2556_LOCUS3554</name>
</gene>
<evidence type="ECO:0000313" key="2">
    <source>
        <dbReference type="Proteomes" id="UP001642484"/>
    </source>
</evidence>
<evidence type="ECO:0000313" key="1">
    <source>
        <dbReference type="EMBL" id="CAK8994221.1"/>
    </source>
</evidence>
<dbReference type="Proteomes" id="UP001642484">
    <property type="component" value="Unassembled WGS sequence"/>
</dbReference>